<evidence type="ECO:0000313" key="6">
    <source>
        <dbReference type="EMBL" id="KAL1840359.1"/>
    </source>
</evidence>
<evidence type="ECO:0000313" key="7">
    <source>
        <dbReference type="Proteomes" id="UP001583172"/>
    </source>
</evidence>
<accession>A0ABR3VEV0</accession>
<gene>
    <name evidence="6" type="ORF">VTJ49DRAFT_532</name>
</gene>
<dbReference type="PANTHER" id="PTHR13097:SF7">
    <property type="entry name" value="GENERAL TRANSCRIPTION FACTOR IIE SUBUNIT 1"/>
    <property type="match status" value="1"/>
</dbReference>
<evidence type="ECO:0000256" key="4">
    <source>
        <dbReference type="SAM" id="MobiDB-lite"/>
    </source>
</evidence>
<proteinExistence type="inferred from homology"/>
<dbReference type="Gene3D" id="3.30.40.10">
    <property type="entry name" value="Zinc/RING finger domain, C3HC4 (zinc finger)"/>
    <property type="match status" value="1"/>
</dbReference>
<dbReference type="InterPro" id="IPR013083">
    <property type="entry name" value="Znf_RING/FYVE/PHD"/>
</dbReference>
<feature type="domain" description="HTH TFE/IIEalpha-type" evidence="5">
    <location>
        <begin position="4"/>
        <end position="95"/>
    </location>
</feature>
<dbReference type="InterPro" id="IPR017919">
    <property type="entry name" value="TFIIE/TFIIEa_HTH"/>
</dbReference>
<evidence type="ECO:0000256" key="1">
    <source>
        <dbReference type="ARBA" id="ARBA00008947"/>
    </source>
</evidence>
<feature type="region of interest" description="Disordered" evidence="4">
    <location>
        <begin position="294"/>
        <end position="341"/>
    </location>
</feature>
<keyword evidence="2" id="KW-0805">Transcription regulation</keyword>
<comment type="caution">
    <text evidence="6">The sequence shown here is derived from an EMBL/GenBank/DDBJ whole genome shotgun (WGS) entry which is preliminary data.</text>
</comment>
<dbReference type="EMBL" id="JAZGSY010000116">
    <property type="protein sequence ID" value="KAL1840359.1"/>
    <property type="molecule type" value="Genomic_DNA"/>
</dbReference>
<dbReference type="InterPro" id="IPR039997">
    <property type="entry name" value="TFE"/>
</dbReference>
<comment type="similarity">
    <text evidence="1">Belongs to the TFIIE alpha subunit family.</text>
</comment>
<reference evidence="6 7" key="1">
    <citation type="journal article" date="2024" name="Commun. Biol.">
        <title>Comparative genomic analysis of thermophilic fungi reveals convergent evolutionary adaptations and gene losses.</title>
        <authorList>
            <person name="Steindorff A.S."/>
            <person name="Aguilar-Pontes M.V."/>
            <person name="Robinson A.J."/>
            <person name="Andreopoulos B."/>
            <person name="LaButti K."/>
            <person name="Kuo A."/>
            <person name="Mondo S."/>
            <person name="Riley R."/>
            <person name="Otillar R."/>
            <person name="Haridas S."/>
            <person name="Lipzen A."/>
            <person name="Grimwood J."/>
            <person name="Schmutz J."/>
            <person name="Clum A."/>
            <person name="Reid I.D."/>
            <person name="Moisan M.C."/>
            <person name="Butler G."/>
            <person name="Nguyen T.T.M."/>
            <person name="Dewar K."/>
            <person name="Conant G."/>
            <person name="Drula E."/>
            <person name="Henrissat B."/>
            <person name="Hansel C."/>
            <person name="Singer S."/>
            <person name="Hutchinson M.I."/>
            <person name="de Vries R.P."/>
            <person name="Natvig D.O."/>
            <person name="Powell A.J."/>
            <person name="Tsang A."/>
            <person name="Grigoriev I.V."/>
        </authorList>
    </citation>
    <scope>NUCLEOTIDE SEQUENCE [LARGE SCALE GENOMIC DNA]</scope>
    <source>
        <strain evidence="6 7">CBS 620.91</strain>
    </source>
</reference>
<evidence type="ECO:0000256" key="3">
    <source>
        <dbReference type="ARBA" id="ARBA00023163"/>
    </source>
</evidence>
<protein>
    <recommendedName>
        <fullName evidence="5">HTH TFE/IIEalpha-type domain-containing protein</fullName>
    </recommendedName>
</protein>
<keyword evidence="7" id="KW-1185">Reference proteome</keyword>
<dbReference type="Pfam" id="PF02002">
    <property type="entry name" value="TFIIE_alpha"/>
    <property type="match status" value="1"/>
</dbReference>
<dbReference type="InterPro" id="IPR002853">
    <property type="entry name" value="TFIIE_asu"/>
</dbReference>
<organism evidence="6 7">
    <name type="scientific">Humicola insolens</name>
    <name type="common">Soft-rot fungus</name>
    <dbReference type="NCBI Taxonomy" id="85995"/>
    <lineage>
        <taxon>Eukaryota</taxon>
        <taxon>Fungi</taxon>
        <taxon>Dikarya</taxon>
        <taxon>Ascomycota</taxon>
        <taxon>Pezizomycotina</taxon>
        <taxon>Sordariomycetes</taxon>
        <taxon>Sordariomycetidae</taxon>
        <taxon>Sordariales</taxon>
        <taxon>Chaetomiaceae</taxon>
        <taxon>Mycothermus</taxon>
    </lineage>
</organism>
<name>A0ABR3VEV0_HUMIN</name>
<feature type="compositionally biased region" description="Basic and acidic residues" evidence="4">
    <location>
        <begin position="305"/>
        <end position="316"/>
    </location>
</feature>
<feature type="compositionally biased region" description="Acidic residues" evidence="4">
    <location>
        <begin position="328"/>
        <end position="341"/>
    </location>
</feature>
<dbReference type="PANTHER" id="PTHR13097">
    <property type="entry name" value="TRANSCRIPTION INITIATION FACTOR IIE, ALPHA SUBUNIT"/>
    <property type="match status" value="1"/>
</dbReference>
<keyword evidence="3" id="KW-0804">Transcription</keyword>
<dbReference type="SMART" id="SM00531">
    <property type="entry name" value="TFIIE"/>
    <property type="match status" value="1"/>
</dbReference>
<evidence type="ECO:0000256" key="2">
    <source>
        <dbReference type="ARBA" id="ARBA00023015"/>
    </source>
</evidence>
<dbReference type="InterPro" id="IPR024550">
    <property type="entry name" value="TFIIEa/SarR/Rpc3_HTH_dom"/>
</dbReference>
<evidence type="ECO:0000259" key="5">
    <source>
        <dbReference type="PROSITE" id="PS51344"/>
    </source>
</evidence>
<dbReference type="PROSITE" id="PS51344">
    <property type="entry name" value="HTH_TFE_IIE"/>
    <property type="match status" value="1"/>
</dbReference>
<sequence length="341" mass="39018">MEVAQTLLRKVMRAFYSTQEILIIEALVTHSALRDDELAYLMKMNLKDLHRLCAGLRDARYLVVHTRPEMQQGKTRPINRTYYYIDYRQVVDAIKWRCYKADKDMQIAVKPTEEAKEYSCPRCRAQWSQLEVLDLCSPEGFICQRCNAILEQNRHEETPGHQQLSRMNSQFKFMTDMLQEIDKVVVPECNFDKAIAVARPVVRDPTHEVAPSVPVDVRTKPDAVKGLANVGPKTMHVTISDDAEQERLEEKRRKEHFLKQNALPSWITESSVPAPSSMAPTSSMSMSFTMPTTNASSSVYEADDVDRSAKRVKMEDGTGAAPMSFKMEDDDEEEIEFEDVV</sequence>
<dbReference type="Proteomes" id="UP001583172">
    <property type="component" value="Unassembled WGS sequence"/>
</dbReference>